<name>D8PVY5_SCHCM</name>
<keyword evidence="14" id="KW-1185">Reference proteome</keyword>
<evidence type="ECO:0000256" key="4">
    <source>
        <dbReference type="ARBA" id="ARBA00016689"/>
    </source>
</evidence>
<evidence type="ECO:0000256" key="9">
    <source>
        <dbReference type="RuleBase" id="RU367076"/>
    </source>
</evidence>
<evidence type="ECO:0000313" key="14">
    <source>
        <dbReference type="Proteomes" id="UP000007431"/>
    </source>
</evidence>
<dbReference type="InParanoid" id="D8PVY5"/>
<dbReference type="EMBL" id="GL377303">
    <property type="protein sequence ID" value="EFJ00118.1"/>
    <property type="molecule type" value="Genomic_DNA"/>
</dbReference>
<evidence type="ECO:0000256" key="2">
    <source>
        <dbReference type="ARBA" id="ARBA00006835"/>
    </source>
</evidence>
<evidence type="ECO:0000256" key="5">
    <source>
        <dbReference type="ARBA" id="ARBA00022478"/>
    </source>
</evidence>
<dbReference type="Gene3D" id="6.10.140.1450">
    <property type="match status" value="1"/>
</dbReference>
<dbReference type="InterPro" id="IPR013197">
    <property type="entry name" value="RNA_pol_III_RPC82-rel_HTH"/>
</dbReference>
<organism evidence="14">
    <name type="scientific">Schizophyllum commune (strain H4-8 / FGSC 9210)</name>
    <name type="common">Split gill fungus</name>
    <dbReference type="NCBI Taxonomy" id="578458"/>
    <lineage>
        <taxon>Eukaryota</taxon>
        <taxon>Fungi</taxon>
        <taxon>Dikarya</taxon>
        <taxon>Basidiomycota</taxon>
        <taxon>Agaricomycotina</taxon>
        <taxon>Agaricomycetes</taxon>
        <taxon>Agaricomycetidae</taxon>
        <taxon>Agaricales</taxon>
        <taxon>Schizophyllaceae</taxon>
        <taxon>Schizophyllum</taxon>
    </lineage>
</organism>
<dbReference type="GO" id="GO:0006351">
    <property type="term" value="P:DNA-templated transcription"/>
    <property type="evidence" value="ECO:0007669"/>
    <property type="project" value="InterPro"/>
</dbReference>
<dbReference type="InterPro" id="IPR036388">
    <property type="entry name" value="WH-like_DNA-bd_sf"/>
</dbReference>
<dbReference type="InterPro" id="IPR055207">
    <property type="entry name" value="POLR3C_WHD"/>
</dbReference>
<evidence type="ECO:0000256" key="1">
    <source>
        <dbReference type="ARBA" id="ARBA00004123"/>
    </source>
</evidence>
<evidence type="ECO:0000259" key="11">
    <source>
        <dbReference type="Pfam" id="PF08221"/>
    </source>
</evidence>
<accession>D8PVY5</accession>
<sequence>MADAQTARLCAQIINSHFGPLTAKVADALLTRGRLPVPQIVRATGLRPRTVRAACLVLLQHNVLWYALDPIDGEVLEISPEECMLRLRFGRAVWQAGQLFGQAGSDIVQLVLDHGKLRPPHIVEQLSLSSPKETSLHRQTLHKLVTLAYLKPSTPKRHLSPRDKAIKYELEEKAKIAGFPTAKELREAKEAAVARLRREEDEDAACGLDEVYFRVNFDKFNTHIRNQLIEKAARERFNEGAAAVMRAVLKATESTQTSLTEERSDAVSIGNIILNIPEDADLASGLAISASKASKSTCTKHYLHLLACADNPTPTGRASAFLSYGSKIQAEFGLIGRRLRRHVLEASAREKHGPNGLRVVRLLLGSGKQDDKQVAHGVMLPAKDVRTVLAALAADSLVSTQEVPKTADRNPTRTFYLWHVDQTKAYTVLLGELYKTLYNIGVRRQAEREEPMVRAVLEKRQRTDVRADENLLTRLDREILGEWERKEEKLTVLEMRVEECVFLLRDLGVLGSEEIPV</sequence>
<reference evidence="13 14" key="1">
    <citation type="journal article" date="2010" name="Nat. Biotechnol.">
        <title>Genome sequence of the model mushroom Schizophyllum commune.</title>
        <authorList>
            <person name="Ohm R.A."/>
            <person name="de Jong J.F."/>
            <person name="Lugones L.G."/>
            <person name="Aerts A."/>
            <person name="Kothe E."/>
            <person name="Stajich J.E."/>
            <person name="de Vries R.P."/>
            <person name="Record E."/>
            <person name="Levasseur A."/>
            <person name="Baker S.E."/>
            <person name="Bartholomew K.A."/>
            <person name="Coutinho P.M."/>
            <person name="Erdmann S."/>
            <person name="Fowler T.J."/>
            <person name="Gathman A.C."/>
            <person name="Lombard V."/>
            <person name="Henrissat B."/>
            <person name="Knabe N."/>
            <person name="Kuees U."/>
            <person name="Lilly W.W."/>
            <person name="Lindquist E."/>
            <person name="Lucas S."/>
            <person name="Magnuson J.K."/>
            <person name="Piumi F."/>
            <person name="Raudaskoski M."/>
            <person name="Salamov A."/>
            <person name="Schmutz J."/>
            <person name="Schwarze F.W.M.R."/>
            <person name="vanKuyk P.A."/>
            <person name="Horton J.S."/>
            <person name="Grigoriev I.V."/>
            <person name="Woesten H.A.B."/>
        </authorList>
    </citation>
    <scope>NUCLEOTIDE SEQUENCE [LARGE SCALE GENOMIC DNA]</scope>
    <source>
        <strain evidence="14">H4-8 / FGSC 9210</strain>
    </source>
</reference>
<feature type="domain" description="DNA-directed RNA polymerase III subunit RPC3 winged-helix" evidence="12">
    <location>
        <begin position="348"/>
        <end position="420"/>
    </location>
</feature>
<protein>
    <recommendedName>
        <fullName evidence="4 9">DNA-directed RNA polymerase III subunit RPC3</fullName>
        <shortName evidence="9">RNA polymerase III subunit C3</shortName>
    </recommendedName>
</protein>
<dbReference type="OrthoDB" id="272392at2759"/>
<dbReference type="Gene3D" id="1.10.10.10">
    <property type="entry name" value="Winged helix-like DNA-binding domain superfamily/Winged helix DNA-binding domain"/>
    <property type="match status" value="3"/>
</dbReference>
<dbReference type="OMA" id="GQYVVHM"/>
<dbReference type="GO" id="GO:0003697">
    <property type="term" value="F:single-stranded DNA binding"/>
    <property type="evidence" value="ECO:0007669"/>
    <property type="project" value="UniProtKB-UniRule"/>
</dbReference>
<feature type="domain" description="RNA polymerase III Rpc82 C -terminal" evidence="10">
    <location>
        <begin position="141"/>
        <end position="298"/>
    </location>
</feature>
<dbReference type="Proteomes" id="UP000007431">
    <property type="component" value="Unassembled WGS sequence"/>
</dbReference>
<dbReference type="InterPro" id="IPR036390">
    <property type="entry name" value="WH_DNA-bd_sf"/>
</dbReference>
<dbReference type="RefSeq" id="XP_003035020.1">
    <property type="nucleotide sequence ID" value="XM_003034974.1"/>
</dbReference>
<comment type="subcellular location">
    <subcellularLocation>
        <location evidence="1 9">Nucleus</location>
    </subcellularLocation>
</comment>
<dbReference type="Pfam" id="PF08221">
    <property type="entry name" value="HTH_9"/>
    <property type="match status" value="1"/>
</dbReference>
<keyword evidence="6 9" id="KW-0804">Transcription</keyword>
<evidence type="ECO:0000259" key="10">
    <source>
        <dbReference type="Pfam" id="PF05645"/>
    </source>
</evidence>
<feature type="domain" description="RNA polymerase III subunit RPC82-related helix-turn-helix" evidence="11">
    <location>
        <begin position="9"/>
        <end position="67"/>
    </location>
</feature>
<dbReference type="GO" id="GO:0005666">
    <property type="term" value="C:RNA polymerase III complex"/>
    <property type="evidence" value="ECO:0007669"/>
    <property type="project" value="UniProtKB-UniRule"/>
</dbReference>
<dbReference type="PANTHER" id="PTHR12949:SF0">
    <property type="entry name" value="DNA-DIRECTED RNA POLYMERASE III SUBUNIT RPC3"/>
    <property type="match status" value="1"/>
</dbReference>
<dbReference type="Pfam" id="PF22536">
    <property type="entry name" value="WHD_POLR3C"/>
    <property type="match status" value="1"/>
</dbReference>
<dbReference type="VEuPathDB" id="FungiDB:SCHCODRAFT_014169"/>
<keyword evidence="7 9" id="KW-0539">Nucleus</keyword>
<dbReference type="AlphaFoldDB" id="D8PVY5"/>
<dbReference type="InterPro" id="IPR008806">
    <property type="entry name" value="RNA_pol_III_Rpc82_C"/>
</dbReference>
<proteinExistence type="inferred from homology"/>
<evidence type="ECO:0000256" key="3">
    <source>
        <dbReference type="ARBA" id="ARBA00011206"/>
    </source>
</evidence>
<keyword evidence="5 9" id="KW-0240">DNA-directed RNA polymerase</keyword>
<comment type="function">
    <text evidence="8 9">DNA-dependent RNA polymerase catalyzes the transcription of DNA into RNA using the four ribonucleoside triphosphates as substrates. Specific core component of RNA polymerase III which synthesizes small RNAs, such as 5S rRNA and tRNAs.</text>
</comment>
<evidence type="ECO:0000256" key="8">
    <source>
        <dbReference type="ARBA" id="ARBA00025127"/>
    </source>
</evidence>
<gene>
    <name evidence="13" type="ORF">SCHCODRAFT_14169</name>
</gene>
<dbReference type="GeneID" id="9595620"/>
<dbReference type="FunCoup" id="D8PVY5">
    <property type="interactions" value="690"/>
</dbReference>
<evidence type="ECO:0000259" key="12">
    <source>
        <dbReference type="Pfam" id="PF22536"/>
    </source>
</evidence>
<dbReference type="InterPro" id="IPR039748">
    <property type="entry name" value="RPC3"/>
</dbReference>
<dbReference type="STRING" id="578458.D8PVY5"/>
<dbReference type="SUPFAM" id="SSF46785">
    <property type="entry name" value="Winged helix' DNA-binding domain"/>
    <property type="match status" value="1"/>
</dbReference>
<dbReference type="KEGG" id="scm:SCHCO_014169"/>
<dbReference type="PANTHER" id="PTHR12949">
    <property type="entry name" value="RNA POLYMERASE III DNA DIRECTED -RELATED"/>
    <property type="match status" value="1"/>
</dbReference>
<dbReference type="HOGENOM" id="CLU_023294_2_0_1"/>
<evidence type="ECO:0000256" key="6">
    <source>
        <dbReference type="ARBA" id="ARBA00023163"/>
    </source>
</evidence>
<dbReference type="Pfam" id="PF05645">
    <property type="entry name" value="RNA_pol_Rpc82"/>
    <property type="match status" value="1"/>
</dbReference>
<comment type="subunit">
    <text evidence="3 9">Component of the RNA polymerase III (Pol III) complex consisting of 17 subunits.</text>
</comment>
<dbReference type="eggNOG" id="KOG2587">
    <property type="taxonomic scope" value="Eukaryota"/>
</dbReference>
<comment type="similarity">
    <text evidence="2 9">Belongs to the RNA polymerase beta chain family.</text>
</comment>
<evidence type="ECO:0000313" key="13">
    <source>
        <dbReference type="EMBL" id="EFJ00118.1"/>
    </source>
</evidence>
<evidence type="ECO:0000256" key="7">
    <source>
        <dbReference type="ARBA" id="ARBA00023242"/>
    </source>
</evidence>